<dbReference type="SUPFAM" id="SSF47336">
    <property type="entry name" value="ACP-like"/>
    <property type="match status" value="2"/>
</dbReference>
<dbReference type="EMBL" id="MTZV01000006">
    <property type="protein sequence ID" value="PCE23899.1"/>
    <property type="molecule type" value="Genomic_DNA"/>
</dbReference>
<dbReference type="SMART" id="SM00823">
    <property type="entry name" value="PKS_PP"/>
    <property type="match status" value="2"/>
</dbReference>
<dbReference type="GO" id="GO:0031177">
    <property type="term" value="F:phosphopantetheine binding"/>
    <property type="evidence" value="ECO:0007669"/>
    <property type="project" value="InterPro"/>
</dbReference>
<dbReference type="InterPro" id="IPR009081">
    <property type="entry name" value="PP-bd_ACP"/>
</dbReference>
<dbReference type="Gene3D" id="3.30.300.30">
    <property type="match status" value="1"/>
</dbReference>
<evidence type="ECO:0000259" key="5">
    <source>
        <dbReference type="PROSITE" id="PS50075"/>
    </source>
</evidence>
<evidence type="ECO:0000313" key="6">
    <source>
        <dbReference type="EMBL" id="PCE23899.1"/>
    </source>
</evidence>
<dbReference type="SUPFAM" id="SSF53474">
    <property type="entry name" value="alpha/beta-Hydrolases"/>
    <property type="match status" value="1"/>
</dbReference>
<dbReference type="InterPro" id="IPR045851">
    <property type="entry name" value="AMP-bd_C_sf"/>
</dbReference>
<dbReference type="InterPro" id="IPR020802">
    <property type="entry name" value="TesA-like"/>
</dbReference>
<dbReference type="InterPro" id="IPR041464">
    <property type="entry name" value="TubC_N"/>
</dbReference>
<dbReference type="Pfam" id="PF00501">
    <property type="entry name" value="AMP-binding"/>
    <property type="match status" value="1"/>
</dbReference>
<dbReference type="Gene3D" id="1.10.1200.10">
    <property type="entry name" value="ACP-like"/>
    <property type="match status" value="2"/>
</dbReference>
<dbReference type="GO" id="GO:0005829">
    <property type="term" value="C:cytosol"/>
    <property type="evidence" value="ECO:0007669"/>
    <property type="project" value="TreeGrafter"/>
</dbReference>
<dbReference type="OrthoDB" id="9757559at2"/>
<dbReference type="GO" id="GO:0072330">
    <property type="term" value="P:monocarboxylic acid biosynthetic process"/>
    <property type="evidence" value="ECO:0007669"/>
    <property type="project" value="UniProtKB-ARBA"/>
</dbReference>
<dbReference type="InterPro" id="IPR020806">
    <property type="entry name" value="PKS_PP-bd"/>
</dbReference>
<evidence type="ECO:0000256" key="1">
    <source>
        <dbReference type="ARBA" id="ARBA00001957"/>
    </source>
</evidence>
<dbReference type="FunFam" id="3.30.300.30:FF:000010">
    <property type="entry name" value="Enterobactin synthetase component F"/>
    <property type="match status" value="1"/>
</dbReference>
<dbReference type="Gene3D" id="3.30.559.10">
    <property type="entry name" value="Chloramphenicol acetyltransferase-like domain"/>
    <property type="match status" value="3"/>
</dbReference>
<feature type="domain" description="Carrier" evidence="5">
    <location>
        <begin position="2019"/>
        <end position="2094"/>
    </location>
</feature>
<reference evidence="6 7" key="1">
    <citation type="submission" date="2017-01" db="EMBL/GenBank/DDBJ databases">
        <title>Whole-Genome Shotgun Sequencing of Two beta-Proteobacterial Species in Search of the Bulgecin Biosynthetic Cluster.</title>
        <authorList>
            <person name="Horsman M.E."/>
            <person name="Marous D.R."/>
            <person name="Li R."/>
            <person name="Oliver R.A."/>
            <person name="Byun B."/>
            <person name="Emrich S.J."/>
            <person name="Boggess B."/>
            <person name="Townsend C.A."/>
            <person name="Mobashery S."/>
        </authorList>
    </citation>
    <scope>NUCLEOTIDE SEQUENCE [LARGE SCALE GENOMIC DNA]</scope>
    <source>
        <strain evidence="6 7">ATCC 31363</strain>
    </source>
</reference>
<dbReference type="Gene3D" id="2.30.38.10">
    <property type="entry name" value="Luciferase, Domain 3"/>
    <property type="match status" value="1"/>
</dbReference>
<dbReference type="InterPro" id="IPR029058">
    <property type="entry name" value="AB_hydrolase_fold"/>
</dbReference>
<dbReference type="Gene3D" id="1.10.10.1830">
    <property type="entry name" value="Non-ribosomal peptide synthase, adenylation domain"/>
    <property type="match status" value="1"/>
</dbReference>
<dbReference type="Pfam" id="PF00975">
    <property type="entry name" value="Thioesterase"/>
    <property type="match status" value="1"/>
</dbReference>
<dbReference type="CDD" id="cd19531">
    <property type="entry name" value="LCL_NRPS-like"/>
    <property type="match status" value="1"/>
</dbReference>
<name>A0A2A4EV01_9BURK</name>
<protein>
    <recommendedName>
        <fullName evidence="5">Carrier domain-containing protein</fullName>
    </recommendedName>
</protein>
<dbReference type="Gene3D" id="3.40.50.1820">
    <property type="entry name" value="alpha/beta hydrolase"/>
    <property type="match status" value="1"/>
</dbReference>
<dbReference type="Pfam" id="PF00668">
    <property type="entry name" value="Condensation"/>
    <property type="match status" value="3"/>
</dbReference>
<dbReference type="PROSITE" id="PS00012">
    <property type="entry name" value="PHOSPHOPANTETHEINE"/>
    <property type="match status" value="1"/>
</dbReference>
<comment type="caution">
    <text evidence="6">The sequence shown here is derived from an EMBL/GenBank/DDBJ whole genome shotgun (WGS) entry which is preliminary data.</text>
</comment>
<dbReference type="InterPro" id="IPR023213">
    <property type="entry name" value="CAT-like_dom_sf"/>
</dbReference>
<dbReference type="PANTHER" id="PTHR45527">
    <property type="entry name" value="NONRIBOSOMAL PEPTIDE SYNTHETASE"/>
    <property type="match status" value="1"/>
</dbReference>
<dbReference type="InterPro" id="IPR001031">
    <property type="entry name" value="Thioesterase"/>
</dbReference>
<dbReference type="FunFam" id="1.10.1200.10:FF:000016">
    <property type="entry name" value="Non-ribosomal peptide synthase"/>
    <property type="match status" value="1"/>
</dbReference>
<dbReference type="Gene3D" id="3.30.559.30">
    <property type="entry name" value="Nonribosomal peptide synthetase, condensation domain"/>
    <property type="match status" value="3"/>
</dbReference>
<dbReference type="SUPFAM" id="SSF56801">
    <property type="entry name" value="Acetyl-CoA synthetase-like"/>
    <property type="match status" value="1"/>
</dbReference>
<dbReference type="Pfam" id="PF13193">
    <property type="entry name" value="AMP-binding_C"/>
    <property type="match status" value="1"/>
</dbReference>
<dbReference type="SUPFAM" id="SSF52777">
    <property type="entry name" value="CoA-dependent acyltransferases"/>
    <property type="match status" value="6"/>
</dbReference>
<keyword evidence="2" id="KW-0596">Phosphopantetheine</keyword>
<organism evidence="6 7">
    <name type="scientific">Paraburkholderia acidicola</name>
    <dbReference type="NCBI Taxonomy" id="1912599"/>
    <lineage>
        <taxon>Bacteria</taxon>
        <taxon>Pseudomonadati</taxon>
        <taxon>Pseudomonadota</taxon>
        <taxon>Betaproteobacteria</taxon>
        <taxon>Burkholderiales</taxon>
        <taxon>Burkholderiaceae</taxon>
        <taxon>Paraburkholderia</taxon>
    </lineage>
</organism>
<dbReference type="Proteomes" id="UP000218022">
    <property type="component" value="Unassembled WGS sequence"/>
</dbReference>
<proteinExistence type="predicted"/>
<dbReference type="GO" id="GO:0047527">
    <property type="term" value="F:2,3-dihydroxybenzoate-serine ligase activity"/>
    <property type="evidence" value="ECO:0007669"/>
    <property type="project" value="TreeGrafter"/>
</dbReference>
<evidence type="ECO:0000256" key="3">
    <source>
        <dbReference type="ARBA" id="ARBA00022553"/>
    </source>
</evidence>
<evidence type="ECO:0000313" key="7">
    <source>
        <dbReference type="Proteomes" id="UP000218022"/>
    </source>
</evidence>
<dbReference type="GO" id="GO:0009366">
    <property type="term" value="C:enterobactin synthetase complex"/>
    <property type="evidence" value="ECO:0007669"/>
    <property type="project" value="TreeGrafter"/>
</dbReference>
<dbReference type="InterPro" id="IPR036736">
    <property type="entry name" value="ACP-like_sf"/>
</dbReference>
<dbReference type="RefSeq" id="WP_096725788.1">
    <property type="nucleotide sequence ID" value="NZ_MTZV01000006.1"/>
</dbReference>
<sequence>MNDAGNAIAIRLLAELHDLGIALWIEDGQLRFRAPKGKLPPDLKERLVAHRAELLAQLERARDAQTIRRRAHPQGAPAPLSVQQRAVWAAQQFGGGQAFLMPGASQLDGPLDADALQRALQALCERHEALRTTITLIDEQPMQTVQPSVDLALPLHDLSTLDEIQQQSELERLLAEEATNTIELTHAPLLRTRLIRLAAERHVLCLTLHHIIADGWSIEILLGELSALYRPGTTAVPGLPPIALGYADYAAWQVAQHHDNADHADLAFWRDQLANLPPALELSTRRASATDKQFVGASVQVELPTAELRALRQLATQARCTLFAALCASFAALLYRYSGQRELLIGTAIAGRGQRELEDVVGLFAGRLPLRLEVDPQLGFAGLIGSIGQQTTGIFSHADVPIERIATQALPTSETGRDLFQVMLSLQNALQDDLHLEGLQVRPITTPLTVTKFDLALCFEERGDQLVAALEYASALFEREPMQAMLDHWLQLLHVALAEPQRPLSQLPLLSARERAALLDFRPAGAPATHLWQGFNEVAAAHPERIALSSPLAWNHPELRQVSYRELATTARRIAAQLHAAGVRRGDVVAMAGHRSIDFIEGLLGILAAGAAYLPLDPETPPARIAEMAEDSGANLLLACDDAGLSFAALFPAAIDLREQGKHEAPSASEAFVGTASDVAYQIFTSGSTGRPKGVLVSHANVAHFLDGMKQFPSDGTYLSFASTAFDASIMEIWLPLLKGAQVLVAPPGLPDLDALGNLLDTHNVQFAWLTAGLFQSLCETHPQVLANLEHLIAGGDRLSLNALRALFARGGKVRVYNGYGPTETTVLATLHPIRPEDVGPDAVSVPIGSAVGATRLYVLDAHGELAPPGAVGELYVGGGGVAGGYAKRPELSAERFLHDPFGLAPDARMYRTGDLVRWRADRSLEFLGRADRQVKIRGFRIELAEIEAHIGAHPAVAQALVDVQDTDGHKQLTAYVVLAPDHALDARELSAFLGQHLPDYMLPQALVTLPRLPLTVNGKLDRNALPKPAPRSANLAALPDNEQARVLSAAWRELLKVDTLAADDNFYHLGGDSIIAMQMAMRLSRQGWEMQPQELLRQPTLEAQVALLQRRRETIARRTHAGPLPLTPIQQWFFAIDMPQRHHWNQAVRLTVDPATLERLPAALSELERLHDALRLRFHCDEGQWHQTIAEAQADRVPKYHYVASEAEAQVLIAAAQQSLNIEHGPLWTALLLESPQWPWPHLLMVAHHLVVDGMSWRVLLEHLGQLLHGEQPLVPALGYGDWAAHLANEVTTEATAQPAIAASHLTPAPLAHRDGENLESNTQVCSVALSSALSHELLGPANTPYRSEPTELMLTGLLLGLREVYGQHSLGVALERHGRDLDGAALASTVGWFTRIVALELALPGQPTAQRSPLEQALLAIKQSARSAPAGMDPLAARAPDVAFNYLGQLDQALAETGPLRAVEANSGNTIDAQAPRPYPIEIVAHATSAGLRIDFRYSAAQTDARQLEAWAQATVQALEALLATLRHPDAGGRAPCDFPLSGIHEQASLDSLLDTYQLAPGALAELLPVSAQQRGMLLESLAHPGSGMHIEQFTATFDSSFDPAALEAAWARLIVRHDALRSRFVWAAQNELLCAVLTQFTPAWQHLDWRDDAEGQAENEARLAAWLTADREQGFEHHAPPLRFATLRLDANHADETGAQRWLFVWTYHHALLDGWSVARLLEEALHTEHLPPPSHSARRYASWLAVRDREQAAAFWQGNLNDFVGPTTLGQPHADLHGTAGQVDLHRVLAAAPAARLQALTRKHGITLANVARGAFALLQGWASGQRDVVQVTTVSGRPAALDDSEQWIGLFINSLPLRLHIPAQGDAWSWLRDDVSHRAAATVPYEWCSGADIHRWSGLPAGRTLSDALLVFENYPRQAQQEAATVPIVAVNGHGARTHFPLTLLVVPVDEGWRCELVVNTAYMPLAEAGRLLDAYVGLLERLADEHARLGELIAGLPAQTPQRCMPIQEQSRAPRTQLELELCVLWEQLFTERAVGVDDNFFDLGGHSLLALDLMARLRQHFGREVSFASFLRQPTVAGLAALLGGPASADGEPDDEPLIALGHEGAPLYLFPGGSGNPMSYLPLASALDGHLAVQAGRPDLHMRTDEPSMEQLADEFATAITRRQPEGGLRLAGHSFGAVLAYAVAQALKARGRDIESLIMIDQPAPDGSDPFAAYDETGLLLQIAEAMVAYFDRALPLDADALRKLPRDERHGAMLATCQAAGILPGSADISIIDSLLTIYRRSALVLAAYRPPVWPGPLTVIRGEKSRPADSEPSLGWHALCPHAATVSVGSDHIGMITAAHVDELAARILENSLENSRENSLEHSLEHPLPPVPSSSHPFSPATAPTVSD</sequence>
<dbReference type="InterPro" id="IPR006162">
    <property type="entry name" value="Ppantetheine_attach_site"/>
</dbReference>
<dbReference type="PANTHER" id="PTHR45527:SF1">
    <property type="entry name" value="FATTY ACID SYNTHASE"/>
    <property type="match status" value="1"/>
</dbReference>
<feature type="domain" description="Carrier" evidence="5">
    <location>
        <begin position="1039"/>
        <end position="1113"/>
    </location>
</feature>
<evidence type="ECO:0000256" key="4">
    <source>
        <dbReference type="SAM" id="MobiDB-lite"/>
    </source>
</evidence>
<dbReference type="PROSITE" id="PS50075">
    <property type="entry name" value="CARRIER"/>
    <property type="match status" value="2"/>
</dbReference>
<dbReference type="InterPro" id="IPR025110">
    <property type="entry name" value="AMP-bd_C"/>
</dbReference>
<accession>A0A2A4EV01</accession>
<dbReference type="InterPro" id="IPR044894">
    <property type="entry name" value="TubC_N_sf"/>
</dbReference>
<dbReference type="Pfam" id="PF00550">
    <property type="entry name" value="PP-binding"/>
    <property type="match status" value="2"/>
</dbReference>
<dbReference type="Pfam" id="PF18563">
    <property type="entry name" value="TubC_N"/>
    <property type="match status" value="1"/>
</dbReference>
<dbReference type="Gene3D" id="3.40.50.980">
    <property type="match status" value="2"/>
</dbReference>
<comment type="cofactor">
    <cofactor evidence="1">
        <name>pantetheine 4'-phosphate</name>
        <dbReference type="ChEBI" id="CHEBI:47942"/>
    </cofactor>
</comment>
<dbReference type="InterPro" id="IPR001242">
    <property type="entry name" value="Condensation_dom"/>
</dbReference>
<evidence type="ECO:0000256" key="2">
    <source>
        <dbReference type="ARBA" id="ARBA00022450"/>
    </source>
</evidence>
<dbReference type="GO" id="GO:0043041">
    <property type="term" value="P:amino acid activation for nonribosomal peptide biosynthetic process"/>
    <property type="evidence" value="ECO:0007669"/>
    <property type="project" value="TreeGrafter"/>
</dbReference>
<keyword evidence="3" id="KW-0597">Phosphoprotein</keyword>
<feature type="region of interest" description="Disordered" evidence="4">
    <location>
        <begin position="2366"/>
        <end position="2400"/>
    </location>
</feature>
<dbReference type="NCBIfam" id="TIGR01733">
    <property type="entry name" value="AA-adenyl-dom"/>
    <property type="match status" value="1"/>
</dbReference>
<dbReference type="InterPro" id="IPR000873">
    <property type="entry name" value="AMP-dep_synth/lig_dom"/>
</dbReference>
<gene>
    <name evidence="6" type="ORF">BWP39_29905</name>
</gene>
<dbReference type="GO" id="GO:0009239">
    <property type="term" value="P:enterobactin biosynthetic process"/>
    <property type="evidence" value="ECO:0007669"/>
    <property type="project" value="TreeGrafter"/>
</dbReference>
<dbReference type="SMART" id="SM00824">
    <property type="entry name" value="PKS_TE"/>
    <property type="match status" value="1"/>
</dbReference>
<feature type="compositionally biased region" description="Basic and acidic residues" evidence="4">
    <location>
        <begin position="2366"/>
        <end position="2377"/>
    </location>
</feature>
<dbReference type="InterPro" id="IPR010071">
    <property type="entry name" value="AA_adenyl_dom"/>
</dbReference>